<dbReference type="GO" id="GO:1990904">
    <property type="term" value="C:ribonucleoprotein complex"/>
    <property type="evidence" value="ECO:0007669"/>
    <property type="project" value="UniProtKB-KW"/>
</dbReference>
<reference evidence="7" key="1">
    <citation type="journal article" date="2015" name="ISME J.">
        <title>Aquifer environment selects for microbial species cohorts in sediment and groundwater.</title>
        <authorList>
            <person name="Hug L.A."/>
            <person name="Thomas B.C."/>
            <person name="Brown C.T."/>
            <person name="Frischkorn K.R."/>
            <person name="Williams K.H."/>
            <person name="Tringe S.G."/>
            <person name="Banfield J.F."/>
        </authorList>
    </citation>
    <scope>NUCLEOTIDE SEQUENCE</scope>
</reference>
<sequence length="73" mass="8583">MALKDVENKPLRPALVRELSVDELKQELAKLEEAQFRLRFRSATEAIENPMQFRMIRRNIARIKTMLKEKAAT</sequence>
<dbReference type="EMBL" id="KT006995">
    <property type="protein sequence ID" value="AKQ02160.1"/>
    <property type="molecule type" value="Genomic_DNA"/>
</dbReference>
<dbReference type="InterPro" id="IPR001854">
    <property type="entry name" value="Ribosomal_uL29"/>
</dbReference>
<dbReference type="FunFam" id="1.10.287.310:FF:000001">
    <property type="entry name" value="50S ribosomal protein L29"/>
    <property type="match status" value="1"/>
</dbReference>
<dbReference type="AlphaFoldDB" id="A0A0H4T5Z2"/>
<dbReference type="GO" id="GO:0006412">
    <property type="term" value="P:translation"/>
    <property type="evidence" value="ECO:0007669"/>
    <property type="project" value="UniProtKB-UniRule"/>
</dbReference>
<comment type="similarity">
    <text evidence="1 5">Belongs to the universal ribosomal protein uL29 family.</text>
</comment>
<dbReference type="Gene3D" id="1.10.287.310">
    <property type="match status" value="1"/>
</dbReference>
<dbReference type="PROSITE" id="PS00579">
    <property type="entry name" value="RIBOSOMAL_L29"/>
    <property type="match status" value="1"/>
</dbReference>
<dbReference type="InterPro" id="IPR036049">
    <property type="entry name" value="Ribosomal_uL29_sf"/>
</dbReference>
<feature type="coiled-coil region" evidence="6">
    <location>
        <begin position="14"/>
        <end position="41"/>
    </location>
</feature>
<dbReference type="CDD" id="cd00427">
    <property type="entry name" value="Ribosomal_L29_HIP"/>
    <property type="match status" value="1"/>
</dbReference>
<organism evidence="7">
    <name type="scientific">uncultured Gemmatimonadetes bacterium Rifle_16ft_4_minimus_34782</name>
    <dbReference type="NCBI Taxonomy" id="1665096"/>
    <lineage>
        <taxon>Bacteria</taxon>
        <taxon>Pseudomonadati</taxon>
        <taxon>Gemmatimonadota</taxon>
        <taxon>environmental samples</taxon>
    </lineage>
</organism>
<evidence type="ECO:0000256" key="5">
    <source>
        <dbReference type="HAMAP-Rule" id="MF_00374"/>
    </source>
</evidence>
<protein>
    <recommendedName>
        <fullName evidence="4 5">Large ribosomal subunit protein uL29</fullName>
    </recommendedName>
</protein>
<dbReference type="GO" id="GO:0003735">
    <property type="term" value="F:structural constituent of ribosome"/>
    <property type="evidence" value="ECO:0007669"/>
    <property type="project" value="InterPro"/>
</dbReference>
<dbReference type="HAMAP" id="MF_00374">
    <property type="entry name" value="Ribosomal_uL29"/>
    <property type="match status" value="1"/>
</dbReference>
<evidence type="ECO:0000256" key="1">
    <source>
        <dbReference type="ARBA" id="ARBA00009254"/>
    </source>
</evidence>
<evidence type="ECO:0000256" key="3">
    <source>
        <dbReference type="ARBA" id="ARBA00023274"/>
    </source>
</evidence>
<keyword evidence="6" id="KW-0175">Coiled coil</keyword>
<evidence type="ECO:0000256" key="2">
    <source>
        <dbReference type="ARBA" id="ARBA00022980"/>
    </source>
</evidence>
<dbReference type="SUPFAM" id="SSF46561">
    <property type="entry name" value="Ribosomal protein L29 (L29p)"/>
    <property type="match status" value="1"/>
</dbReference>
<dbReference type="GO" id="GO:0005840">
    <property type="term" value="C:ribosome"/>
    <property type="evidence" value="ECO:0007669"/>
    <property type="project" value="UniProtKB-KW"/>
</dbReference>
<evidence type="ECO:0000256" key="4">
    <source>
        <dbReference type="ARBA" id="ARBA00035204"/>
    </source>
</evidence>
<dbReference type="NCBIfam" id="TIGR00012">
    <property type="entry name" value="L29"/>
    <property type="match status" value="1"/>
</dbReference>
<keyword evidence="3 5" id="KW-0687">Ribonucleoprotein</keyword>
<name>A0A0H4T5Z2_9BACT</name>
<accession>A0A0H4T5Z2</accession>
<keyword evidence="2 5" id="KW-0689">Ribosomal protein</keyword>
<evidence type="ECO:0000256" key="6">
    <source>
        <dbReference type="SAM" id="Coils"/>
    </source>
</evidence>
<proteinExistence type="inferred from homology"/>
<gene>
    <name evidence="5" type="primary">rpmC</name>
</gene>
<evidence type="ECO:0000313" key="7">
    <source>
        <dbReference type="EMBL" id="AKQ02160.1"/>
    </source>
</evidence>
<dbReference type="Pfam" id="PF00831">
    <property type="entry name" value="Ribosomal_L29"/>
    <property type="match status" value="1"/>
</dbReference>
<dbReference type="InterPro" id="IPR018254">
    <property type="entry name" value="Ribosomal_uL29_CS"/>
</dbReference>